<evidence type="ECO:0000313" key="3">
    <source>
        <dbReference type="Proteomes" id="UP000765509"/>
    </source>
</evidence>
<sequence>MAHSSKRRGVGNIPKPLAGGHELQLTHQEPSGSGKYHRALRRLEHTVVQKKVKRIKNWLKNQILLYKDQKNELKIPPALKKEGPVVSTISKQLQKCPKTIPKDLRRSREVPRTIKEREKVKPIGTDLTHRGTRYPNWSLPQWTMSSIWPGLLWNSQPSSSIG</sequence>
<dbReference type="AlphaFoldDB" id="A0A9Q3GKT7"/>
<gene>
    <name evidence="2" type="ORF">O181_010888</name>
</gene>
<comment type="caution">
    <text evidence="2">The sequence shown here is derived from an EMBL/GenBank/DDBJ whole genome shotgun (WGS) entry which is preliminary data.</text>
</comment>
<accession>A0A9Q3GKT7</accession>
<name>A0A9Q3GKT7_9BASI</name>
<proteinExistence type="predicted"/>
<protein>
    <submittedName>
        <fullName evidence="2">Uncharacterized protein</fullName>
    </submittedName>
</protein>
<evidence type="ECO:0000256" key="1">
    <source>
        <dbReference type="SAM" id="MobiDB-lite"/>
    </source>
</evidence>
<reference evidence="2" key="1">
    <citation type="submission" date="2021-03" db="EMBL/GenBank/DDBJ databases">
        <title>Draft genome sequence of rust myrtle Austropuccinia psidii MF-1, a brazilian biotype.</title>
        <authorList>
            <person name="Quecine M.C."/>
            <person name="Pachon D.M.R."/>
            <person name="Bonatelli M.L."/>
            <person name="Correr F.H."/>
            <person name="Franceschini L.M."/>
            <person name="Leite T.F."/>
            <person name="Margarido G.R.A."/>
            <person name="Almeida C.A."/>
            <person name="Ferrarezi J.A."/>
            <person name="Labate C.A."/>
        </authorList>
    </citation>
    <scope>NUCLEOTIDE SEQUENCE</scope>
    <source>
        <strain evidence="2">MF-1</strain>
    </source>
</reference>
<dbReference type="Proteomes" id="UP000765509">
    <property type="component" value="Unassembled WGS sequence"/>
</dbReference>
<keyword evidence="3" id="KW-1185">Reference proteome</keyword>
<dbReference type="EMBL" id="AVOT02002684">
    <property type="protein sequence ID" value="MBW0471173.1"/>
    <property type="molecule type" value="Genomic_DNA"/>
</dbReference>
<feature type="region of interest" description="Disordered" evidence="1">
    <location>
        <begin position="1"/>
        <end position="34"/>
    </location>
</feature>
<organism evidence="2 3">
    <name type="scientific">Austropuccinia psidii MF-1</name>
    <dbReference type="NCBI Taxonomy" id="1389203"/>
    <lineage>
        <taxon>Eukaryota</taxon>
        <taxon>Fungi</taxon>
        <taxon>Dikarya</taxon>
        <taxon>Basidiomycota</taxon>
        <taxon>Pucciniomycotina</taxon>
        <taxon>Pucciniomycetes</taxon>
        <taxon>Pucciniales</taxon>
        <taxon>Sphaerophragmiaceae</taxon>
        <taxon>Austropuccinia</taxon>
    </lineage>
</organism>
<evidence type="ECO:0000313" key="2">
    <source>
        <dbReference type="EMBL" id="MBW0471173.1"/>
    </source>
</evidence>